<dbReference type="EMBL" id="ARYL01000013">
    <property type="protein sequence ID" value="KDA02583.1"/>
    <property type="molecule type" value="Genomic_DNA"/>
</dbReference>
<comment type="caution">
    <text evidence="2">The sequence shown here is derived from an EMBL/GenBank/DDBJ whole genome shotgun (WGS) entry which is preliminary data.</text>
</comment>
<evidence type="ECO:0000256" key="1">
    <source>
        <dbReference type="SAM" id="Coils"/>
    </source>
</evidence>
<feature type="coiled-coil region" evidence="1">
    <location>
        <begin position="2"/>
        <end position="29"/>
    </location>
</feature>
<keyword evidence="3" id="KW-1185">Reference proteome</keyword>
<keyword evidence="1" id="KW-0175">Coiled coil</keyword>
<sequence length="178" mass="20224">MDIKLRERADAAEARLQVIEDEIASAILDGNDQLVATLRIERNKLFDDVSDLACAGAVAAERQRRDEEDREARKRKETITEAVRLETRRRKAAANLDNALKDLEAAWLEHEQLCVALERTSTSLRSGRLLDLNVRKRMMFTAFWLAAPKTASSLGLGFSPGHKRKPMAERTFDFNEEQ</sequence>
<name>A0A059G7W7_9PROT</name>
<dbReference type="STRING" id="1280953.HOC_10194"/>
<proteinExistence type="predicted"/>
<organism evidence="2 3">
    <name type="scientific">Hyphomonas oceanitis SCH89</name>
    <dbReference type="NCBI Taxonomy" id="1280953"/>
    <lineage>
        <taxon>Bacteria</taxon>
        <taxon>Pseudomonadati</taxon>
        <taxon>Pseudomonadota</taxon>
        <taxon>Alphaproteobacteria</taxon>
        <taxon>Hyphomonadales</taxon>
        <taxon>Hyphomonadaceae</taxon>
        <taxon>Hyphomonas</taxon>
    </lineage>
</organism>
<evidence type="ECO:0000313" key="3">
    <source>
        <dbReference type="Proteomes" id="UP000024942"/>
    </source>
</evidence>
<dbReference type="RefSeq" id="WP_035538103.1">
    <property type="nucleotide sequence ID" value="NZ_ARYL01000013.1"/>
</dbReference>
<dbReference type="Proteomes" id="UP000024942">
    <property type="component" value="Unassembled WGS sequence"/>
</dbReference>
<protein>
    <submittedName>
        <fullName evidence="2">Uncharacterized protein</fullName>
    </submittedName>
</protein>
<accession>A0A059G7W7</accession>
<gene>
    <name evidence="2" type="ORF">HOC_10194</name>
</gene>
<evidence type="ECO:0000313" key="2">
    <source>
        <dbReference type="EMBL" id="KDA02583.1"/>
    </source>
</evidence>
<reference evidence="2 3" key="1">
    <citation type="journal article" date="2014" name="Antonie Van Leeuwenhoek">
        <title>Hyphomonas beringensis sp. nov. and Hyphomonas chukchiensis sp. nov., isolated from surface seawater of the Bering Sea and Chukchi Sea.</title>
        <authorList>
            <person name="Li C."/>
            <person name="Lai Q."/>
            <person name="Li G."/>
            <person name="Dong C."/>
            <person name="Wang J."/>
            <person name="Liao Y."/>
            <person name="Shao Z."/>
        </authorList>
    </citation>
    <scope>NUCLEOTIDE SEQUENCE [LARGE SCALE GENOMIC DNA]</scope>
    <source>
        <strain evidence="2 3">SCH89</strain>
    </source>
</reference>
<dbReference type="AlphaFoldDB" id="A0A059G7W7"/>
<feature type="coiled-coil region" evidence="1">
    <location>
        <begin position="57"/>
        <end position="102"/>
    </location>
</feature>
<dbReference type="PATRIC" id="fig|1280953.3.peg.2059"/>